<evidence type="ECO:0000313" key="1">
    <source>
        <dbReference type="EMBL" id="GMF24261.1"/>
    </source>
</evidence>
<dbReference type="OrthoDB" id="93216at2759"/>
<dbReference type="Proteomes" id="UP001165083">
    <property type="component" value="Unassembled WGS sequence"/>
</dbReference>
<dbReference type="EMBL" id="BSXW01000509">
    <property type="protein sequence ID" value="GMF24261.1"/>
    <property type="molecule type" value="Genomic_DNA"/>
</dbReference>
<comment type="caution">
    <text evidence="1">The sequence shown here is derived from an EMBL/GenBank/DDBJ whole genome shotgun (WGS) entry which is preliminary data.</text>
</comment>
<proteinExistence type="predicted"/>
<keyword evidence="2" id="KW-1185">Reference proteome</keyword>
<organism evidence="1 2">
    <name type="scientific">Phytophthora lilii</name>
    <dbReference type="NCBI Taxonomy" id="2077276"/>
    <lineage>
        <taxon>Eukaryota</taxon>
        <taxon>Sar</taxon>
        <taxon>Stramenopiles</taxon>
        <taxon>Oomycota</taxon>
        <taxon>Peronosporomycetes</taxon>
        <taxon>Peronosporales</taxon>
        <taxon>Peronosporaceae</taxon>
        <taxon>Phytophthora</taxon>
    </lineage>
</organism>
<protein>
    <submittedName>
        <fullName evidence="1">Unnamed protein product</fullName>
    </submittedName>
</protein>
<reference evidence="1" key="1">
    <citation type="submission" date="2023-04" db="EMBL/GenBank/DDBJ databases">
        <title>Phytophthora lilii NBRC 32176.</title>
        <authorList>
            <person name="Ichikawa N."/>
            <person name="Sato H."/>
            <person name="Tonouchi N."/>
        </authorList>
    </citation>
    <scope>NUCLEOTIDE SEQUENCE</scope>
    <source>
        <strain evidence="1">NBRC 32176</strain>
    </source>
</reference>
<dbReference type="AlphaFoldDB" id="A0A9W6WZL7"/>
<accession>A0A9W6WZL7</accession>
<evidence type="ECO:0000313" key="2">
    <source>
        <dbReference type="Proteomes" id="UP001165083"/>
    </source>
</evidence>
<sequence>MFSNFLDSIRRVTSSLKGEWWERGFPTPALTTWISYVTKLNKKDPRVTVISELERIIDSLELARQIGAPMVRAALDKDTGTKKVVDRLQQLQFKLWFDEGVKTDRLSKRMAANFDMRDTKVLLDYHDFFNAHTARNAF</sequence>
<name>A0A9W6WZL7_9STRA</name>
<gene>
    <name evidence="1" type="ORF">Plil01_000991400</name>
</gene>